<sequence>MNLARKESLGYAAQTMDMDAHSQLDRALRRLLRPLVRIMLRQGISFGEFSEIAKRTYMEIAWDEFTPDDARPSDSRVAIMTGLTRKEVKRLRETRAQATEVSTNHMNRATRVLSGWFRDPDFCDERGQPRILNMTDDGPQFPALVRRYSGDMPPRAMLEELRRVKAVTVDEDGIHVLSRSFVPAGGDPDSLRMFGLAMSDLGNTIEHNLDEGPDGDLLFQRYVSNARLNPRMVPLFKRLLADRGMQLLESLDDWLSSEEQDDDASTTPAHVGVGIYFFDRSDEPPADR</sequence>
<name>A0A363UK39_9GAMM</name>
<dbReference type="InterPro" id="IPR045445">
    <property type="entry name" value="DUF6502"/>
</dbReference>
<comment type="caution">
    <text evidence="1">The sequence shown here is derived from an EMBL/GenBank/DDBJ whole genome shotgun (WGS) entry which is preliminary data.</text>
</comment>
<organism evidence="1 2">
    <name type="scientific">Abyssibacter profundi</name>
    <dbReference type="NCBI Taxonomy" id="2182787"/>
    <lineage>
        <taxon>Bacteria</taxon>
        <taxon>Pseudomonadati</taxon>
        <taxon>Pseudomonadota</taxon>
        <taxon>Gammaproteobacteria</taxon>
        <taxon>Chromatiales</taxon>
        <taxon>Oceanococcaceae</taxon>
        <taxon>Abyssibacter</taxon>
    </lineage>
</organism>
<dbReference type="Pfam" id="PF20112">
    <property type="entry name" value="DUF6502"/>
    <property type="match status" value="1"/>
</dbReference>
<dbReference type="Proteomes" id="UP000251800">
    <property type="component" value="Unassembled WGS sequence"/>
</dbReference>
<dbReference type="RefSeq" id="WP_109720407.1">
    <property type="nucleotide sequence ID" value="NZ_QEQK01000008.1"/>
</dbReference>
<protein>
    <submittedName>
        <fullName evidence="1">Uncharacterized protein</fullName>
    </submittedName>
</protein>
<dbReference type="OrthoDB" id="6356376at2"/>
<evidence type="ECO:0000313" key="2">
    <source>
        <dbReference type="Proteomes" id="UP000251800"/>
    </source>
</evidence>
<accession>A0A363UK39</accession>
<dbReference type="EMBL" id="QEQK01000008">
    <property type="protein sequence ID" value="PWN55795.1"/>
    <property type="molecule type" value="Genomic_DNA"/>
</dbReference>
<keyword evidence="2" id="KW-1185">Reference proteome</keyword>
<dbReference type="AlphaFoldDB" id="A0A363UK39"/>
<gene>
    <name evidence="1" type="ORF">DEH80_10250</name>
</gene>
<evidence type="ECO:0000313" key="1">
    <source>
        <dbReference type="EMBL" id="PWN55795.1"/>
    </source>
</evidence>
<proteinExistence type="predicted"/>
<reference evidence="1 2" key="1">
    <citation type="submission" date="2018-05" db="EMBL/GenBank/DDBJ databases">
        <title>Abyssibacter profundi OUC007T gen. nov., sp. nov, a marine bacterium isolated from seawater of the Mariana Trench.</title>
        <authorList>
            <person name="Zhou S."/>
        </authorList>
    </citation>
    <scope>NUCLEOTIDE SEQUENCE [LARGE SCALE GENOMIC DNA]</scope>
    <source>
        <strain evidence="1 2">OUC007</strain>
    </source>
</reference>